<keyword evidence="3" id="KW-1185">Reference proteome</keyword>
<dbReference type="OrthoDB" id="2018133at2759"/>
<dbReference type="PANTHER" id="PTHR43113">
    <property type="entry name" value="NUCLEOSIDE-DIPHOSPHATE-SUGAR EPIMERASE"/>
    <property type="match status" value="1"/>
</dbReference>
<comment type="similarity">
    <text evidence="1">Belongs to the enoyl-CoA hydratase/isomerase family.</text>
</comment>
<gene>
    <name evidence="2" type="ORF">TrCOL_g7077</name>
</gene>
<dbReference type="Gene3D" id="3.90.226.10">
    <property type="entry name" value="2-enoyl-CoA Hydratase, Chain A, domain 1"/>
    <property type="match status" value="1"/>
</dbReference>
<dbReference type="InterPro" id="IPR001753">
    <property type="entry name" value="Enoyl-CoA_hydra/iso"/>
</dbReference>
<dbReference type="InterPro" id="IPR014748">
    <property type="entry name" value="Enoyl-CoA_hydra_C"/>
</dbReference>
<dbReference type="PANTHER" id="PTHR43113:SF1">
    <property type="entry name" value="1,4-DIHYDROXY-2-NAPHTHOYL-COA SYNTHASE, PEROXISOMAL"/>
    <property type="match status" value="1"/>
</dbReference>
<dbReference type="Pfam" id="PF00378">
    <property type="entry name" value="ECH_1"/>
    <property type="match status" value="1"/>
</dbReference>
<dbReference type="InterPro" id="IPR018376">
    <property type="entry name" value="Enoyl-CoA_hyd/isom_CS"/>
</dbReference>
<dbReference type="Gene3D" id="1.10.12.10">
    <property type="entry name" value="Lyase 2-enoyl-coa Hydratase, Chain A, domain 2"/>
    <property type="match status" value="2"/>
</dbReference>
<protein>
    <recommendedName>
        <fullName evidence="4">Naphthoate synthase</fullName>
    </recommendedName>
</protein>
<evidence type="ECO:0000313" key="2">
    <source>
        <dbReference type="EMBL" id="GMI44747.1"/>
    </source>
</evidence>
<dbReference type="Proteomes" id="UP001165065">
    <property type="component" value="Unassembled WGS sequence"/>
</dbReference>
<dbReference type="EMBL" id="BRYA01001491">
    <property type="protein sequence ID" value="GMI44747.1"/>
    <property type="molecule type" value="Genomic_DNA"/>
</dbReference>
<dbReference type="GO" id="GO:0008935">
    <property type="term" value="F:1,4-dihydroxy-2-naphthoyl-CoA synthase activity"/>
    <property type="evidence" value="ECO:0007669"/>
    <property type="project" value="TreeGrafter"/>
</dbReference>
<evidence type="ECO:0008006" key="4">
    <source>
        <dbReference type="Google" id="ProtNLM"/>
    </source>
</evidence>
<comment type="caution">
    <text evidence="2">The sequence shown here is derived from an EMBL/GenBank/DDBJ whole genome shotgun (WGS) entry which is preliminary data.</text>
</comment>
<dbReference type="AlphaFoldDB" id="A0A9W7GIR3"/>
<dbReference type="PROSITE" id="PS00166">
    <property type="entry name" value="ENOYL_COA_HYDRATASE"/>
    <property type="match status" value="1"/>
</dbReference>
<reference evidence="3" key="1">
    <citation type="journal article" date="2023" name="Commun. Biol.">
        <title>Genome analysis of Parmales, the sister group of diatoms, reveals the evolutionary specialization of diatoms from phago-mixotrophs to photoautotrophs.</title>
        <authorList>
            <person name="Ban H."/>
            <person name="Sato S."/>
            <person name="Yoshikawa S."/>
            <person name="Yamada K."/>
            <person name="Nakamura Y."/>
            <person name="Ichinomiya M."/>
            <person name="Sato N."/>
            <person name="Blanc-Mathieu R."/>
            <person name="Endo H."/>
            <person name="Kuwata A."/>
            <person name="Ogata H."/>
        </authorList>
    </citation>
    <scope>NUCLEOTIDE SEQUENCE [LARGE SCALE GENOMIC DNA]</scope>
</reference>
<name>A0A9W7GIR3_9STRA</name>
<organism evidence="2 3">
    <name type="scientific">Triparma columacea</name>
    <dbReference type="NCBI Taxonomy" id="722753"/>
    <lineage>
        <taxon>Eukaryota</taxon>
        <taxon>Sar</taxon>
        <taxon>Stramenopiles</taxon>
        <taxon>Ochrophyta</taxon>
        <taxon>Bolidophyceae</taxon>
        <taxon>Parmales</taxon>
        <taxon>Triparmaceae</taxon>
        <taxon>Triparma</taxon>
    </lineage>
</organism>
<accession>A0A9W7GIR3</accession>
<evidence type="ECO:0000256" key="1">
    <source>
        <dbReference type="RuleBase" id="RU003707"/>
    </source>
</evidence>
<sequence>MLKVLRKMELDTSIGVIMLRGSGSNFCAGGDQTVRGSTGYANTSDPDEPPRLRILEVHAAIKLCPKPVIALVRGYSVGGGHVLHMVCDLTLADRTAVFGQVGPRMGSFDGGYGVSRLVGLVGQKKAREVWWLCRYYGASEAERMGLVNKVVGGEDPTEWAVVNEGVRWASRILTCSPTAVACIKASCNAEEDGGMGRMQMAGLATRMYYMTEEGREGKEAFLEKREPEWGKVKSSKL</sequence>
<dbReference type="CDD" id="cd06558">
    <property type="entry name" value="crotonase-like"/>
    <property type="match status" value="1"/>
</dbReference>
<dbReference type="SUPFAM" id="SSF52096">
    <property type="entry name" value="ClpP/crotonase"/>
    <property type="match status" value="1"/>
</dbReference>
<proteinExistence type="inferred from homology"/>
<dbReference type="InterPro" id="IPR029045">
    <property type="entry name" value="ClpP/crotonase-like_dom_sf"/>
</dbReference>
<evidence type="ECO:0000313" key="3">
    <source>
        <dbReference type="Proteomes" id="UP001165065"/>
    </source>
</evidence>